<dbReference type="EMBL" id="SLXE01000020">
    <property type="protein sequence ID" value="TCP03602.1"/>
    <property type="molecule type" value="Genomic_DNA"/>
</dbReference>
<dbReference type="KEGG" id="usu:LVJ78_07590"/>
<evidence type="ECO:0000256" key="1">
    <source>
        <dbReference type="SAM" id="SignalP"/>
    </source>
</evidence>
<dbReference type="AlphaFoldDB" id="A0AAE9GRS6"/>
<dbReference type="Gene3D" id="2.40.128.200">
    <property type="match status" value="1"/>
</dbReference>
<accession>A0AAE9GRS6</accession>
<reference evidence="2 4" key="1">
    <citation type="submission" date="2019-03" db="EMBL/GenBank/DDBJ databases">
        <title>Genomic Encyclopedia of Type Strains, Phase IV (KMG-IV): sequencing the most valuable type-strain genomes for metagenomic binning, comparative biology and taxonomic classification.</title>
        <authorList>
            <person name="Goeker M."/>
        </authorList>
    </citation>
    <scope>NUCLEOTIDE SEQUENCE [LARGE SCALE GENOMIC DNA]</scope>
    <source>
        <strain evidence="2 4">DSM 17474</strain>
    </source>
</reference>
<evidence type="ECO:0000313" key="2">
    <source>
        <dbReference type="EMBL" id="TCP03602.1"/>
    </source>
</evidence>
<organism evidence="3 5">
    <name type="scientific">Uruburuella suis</name>
    <dbReference type="NCBI Taxonomy" id="252130"/>
    <lineage>
        <taxon>Bacteria</taxon>
        <taxon>Pseudomonadati</taxon>
        <taxon>Pseudomonadota</taxon>
        <taxon>Betaproteobacteria</taxon>
        <taxon>Neisseriales</taxon>
        <taxon>Neisseriaceae</taxon>
        <taxon>Uruburuella</taxon>
    </lineage>
</organism>
<evidence type="ECO:0000313" key="5">
    <source>
        <dbReference type="Proteomes" id="UP000829756"/>
    </source>
</evidence>
<feature type="signal peptide" evidence="1">
    <location>
        <begin position="1"/>
        <end position="21"/>
    </location>
</feature>
<keyword evidence="1" id="KW-0732">Signal</keyword>
<protein>
    <recommendedName>
        <fullName evidence="6">Membrane-bound lysozyme inhibitor of c-type lysozyme MliC</fullName>
    </recommendedName>
</protein>
<gene>
    <name evidence="2" type="ORF">EV680_12012</name>
    <name evidence="3" type="ORF">LVJ78_07590</name>
</gene>
<proteinExistence type="predicted"/>
<dbReference type="Proteomes" id="UP000829756">
    <property type="component" value="Chromosome"/>
</dbReference>
<evidence type="ECO:0008006" key="6">
    <source>
        <dbReference type="Google" id="ProtNLM"/>
    </source>
</evidence>
<reference evidence="3" key="2">
    <citation type="submission" date="2021-12" db="EMBL/GenBank/DDBJ databases">
        <authorList>
            <person name="Veyrier F.J."/>
        </authorList>
    </citation>
    <scope>NUCLEOTIDE SEQUENCE</scope>
    <source>
        <strain evidence="3">1258/02</strain>
    </source>
</reference>
<evidence type="ECO:0000313" key="4">
    <source>
        <dbReference type="Proteomes" id="UP000294721"/>
    </source>
</evidence>
<feature type="chain" id="PRO_5042039914" description="Membrane-bound lysozyme inhibitor of c-type lysozyme MliC" evidence="1">
    <location>
        <begin position="22"/>
        <end position="115"/>
    </location>
</feature>
<name>A0AAE9GRS6_9NEIS</name>
<reference evidence="3" key="3">
    <citation type="journal article" date="2022" name="Res Sq">
        <title>Evolution of multicellular longitudinally dividing oral cavity symbionts (Neisseriaceae).</title>
        <authorList>
            <person name="Nyongesa S."/>
            <person name="Weber P."/>
            <person name="Bernet E."/>
            <person name="Pullido F."/>
            <person name="Nieckarz M."/>
            <person name="Delaby M."/>
            <person name="Nieves C."/>
            <person name="Viehboeck T."/>
            <person name="Krause N."/>
            <person name="Rivera-Millot A."/>
            <person name="Nakamura A."/>
            <person name="Vischer N."/>
            <person name="VanNieuwenhze M."/>
            <person name="Brun Y."/>
            <person name="Cava F."/>
            <person name="Bulgheresi S."/>
            <person name="Veyrier F."/>
        </authorList>
    </citation>
    <scope>NUCLEOTIDE SEQUENCE</scope>
    <source>
        <strain evidence="3">1258/02</strain>
    </source>
</reference>
<dbReference type="Proteomes" id="UP000294721">
    <property type="component" value="Unassembled WGS sequence"/>
</dbReference>
<dbReference type="EMBL" id="CP091507">
    <property type="protein sequence ID" value="UOO78577.1"/>
    <property type="molecule type" value="Genomic_DNA"/>
</dbReference>
<dbReference type="SUPFAM" id="SSF141488">
    <property type="entry name" value="YdhA-like"/>
    <property type="match status" value="1"/>
</dbReference>
<keyword evidence="4" id="KW-1185">Reference proteome</keyword>
<dbReference type="PROSITE" id="PS51257">
    <property type="entry name" value="PROKAR_LIPOPROTEIN"/>
    <property type="match status" value="1"/>
</dbReference>
<dbReference type="InterPro" id="IPR036328">
    <property type="entry name" value="MliC_sf"/>
</dbReference>
<evidence type="ECO:0000313" key="3">
    <source>
        <dbReference type="EMBL" id="UOO78577.1"/>
    </source>
</evidence>
<sequence length="115" mass="12559">MKRTAPLLLIFALAACGSQKAVRPTAPAPVVAETQTYTIDYKAAKGSERIKAVYINSNRPITVELHQGGTVETLTQVQSWAKGAEYANPDTRWHVQDAAATLTRKGRKTAYIETD</sequence>
<dbReference type="RefSeq" id="WP_132954224.1">
    <property type="nucleotide sequence ID" value="NZ_CP091507.1"/>
</dbReference>